<evidence type="ECO:0000256" key="11">
    <source>
        <dbReference type="PIRSR" id="PIRSR006246-2"/>
    </source>
</evidence>
<accession>A0A660SL37</accession>
<keyword evidence="8 9" id="KW-0670">Pyruvate</keyword>
<dbReference type="CDD" id="cd06919">
    <property type="entry name" value="Asp_decarbox"/>
    <property type="match status" value="1"/>
</dbReference>
<dbReference type="InterPro" id="IPR003190">
    <property type="entry name" value="Asp_decarbox"/>
</dbReference>
<keyword evidence="6 9" id="KW-0456">Lyase</keyword>
<dbReference type="InterPro" id="IPR009010">
    <property type="entry name" value="Asp_de-COase-like_dom_sf"/>
</dbReference>
<evidence type="ECO:0000256" key="5">
    <source>
        <dbReference type="ARBA" id="ARBA00023145"/>
    </source>
</evidence>
<dbReference type="PIRSF" id="PIRSF006246">
    <property type="entry name" value="Asp_decarbox"/>
    <property type="match status" value="1"/>
</dbReference>
<keyword evidence="2 9" id="KW-0566">Pantothenate biosynthesis</keyword>
<evidence type="ECO:0000256" key="9">
    <source>
        <dbReference type="HAMAP-Rule" id="MF_00446"/>
    </source>
</evidence>
<dbReference type="AlphaFoldDB" id="A0A660SL37"/>
<dbReference type="EMBL" id="QNBD01000089">
    <property type="protein sequence ID" value="RKX71457.1"/>
    <property type="molecule type" value="Genomic_DNA"/>
</dbReference>
<dbReference type="Proteomes" id="UP000271125">
    <property type="component" value="Unassembled WGS sequence"/>
</dbReference>
<comment type="caution">
    <text evidence="14">The sequence shown here is derived from an EMBL/GenBank/DDBJ whole genome shotgun (WGS) entry which is preliminary data.</text>
</comment>
<evidence type="ECO:0000256" key="12">
    <source>
        <dbReference type="PIRSR" id="PIRSR006246-3"/>
    </source>
</evidence>
<evidence type="ECO:0000313" key="14">
    <source>
        <dbReference type="EMBL" id="RKX71457.1"/>
    </source>
</evidence>
<feature type="active site" description="Proton donor" evidence="9 10">
    <location>
        <position position="58"/>
    </location>
</feature>
<evidence type="ECO:0000256" key="2">
    <source>
        <dbReference type="ARBA" id="ARBA00022655"/>
    </source>
</evidence>
<dbReference type="GO" id="GO:0005829">
    <property type="term" value="C:cytosol"/>
    <property type="evidence" value="ECO:0007669"/>
    <property type="project" value="TreeGrafter"/>
</dbReference>
<comment type="similarity">
    <text evidence="9">Belongs to the PanD family.</text>
</comment>
<comment type="PTM">
    <text evidence="9 12">Is synthesized initially as an inactive proenzyme, which is activated by self-cleavage at a specific serine bond to produce a beta-subunit with a hydroxyl group at its C-terminus and an alpha-subunit with a pyruvoyl group at its N-terminus.</text>
</comment>
<protein>
    <recommendedName>
        <fullName evidence="9">Aspartate 1-decarboxylase</fullName>
        <ecNumber evidence="9">4.1.1.11</ecNumber>
    </recommendedName>
    <alternativeName>
        <fullName evidence="9">Aspartate alpha-decarboxylase</fullName>
    </alternativeName>
    <component>
        <recommendedName>
            <fullName evidence="9">Aspartate 1-decarboxylase beta chain</fullName>
        </recommendedName>
    </component>
    <component>
        <recommendedName>
            <fullName evidence="9">Aspartate 1-decarboxylase alpha chain</fullName>
        </recommendedName>
    </component>
</protein>
<comment type="subunit">
    <text evidence="9">Heterooctamer of four alpha and four beta subunits.</text>
</comment>
<dbReference type="EC" id="4.1.1.11" evidence="9"/>
<keyword evidence="3 9" id="KW-0210">Decarboxylase</keyword>
<feature type="chain" id="PRO_5025722954" description="Aspartate 1-decarboxylase alpha chain" evidence="9 13">
    <location>
        <begin position="25"/>
        <end position="117"/>
    </location>
</feature>
<feature type="active site" description="Schiff-base intermediate with substrate; via pyruvic acid" evidence="9 10">
    <location>
        <position position="25"/>
    </location>
</feature>
<keyword evidence="4 9" id="KW-0068">Autocatalytic cleavage</keyword>
<feature type="binding site" evidence="9 11">
    <location>
        <begin position="73"/>
        <end position="75"/>
    </location>
    <ligand>
        <name>substrate</name>
    </ligand>
</feature>
<comment type="function">
    <text evidence="9">Catalyzes the pyruvoyl-dependent decarboxylation of aspartate to produce beta-alanine.</text>
</comment>
<evidence type="ECO:0000256" key="7">
    <source>
        <dbReference type="ARBA" id="ARBA00023270"/>
    </source>
</evidence>
<evidence type="ECO:0000256" key="1">
    <source>
        <dbReference type="ARBA" id="ARBA00022490"/>
    </source>
</evidence>
<gene>
    <name evidence="9" type="primary">panD</name>
    <name evidence="14" type="ORF">DRP43_02460</name>
</gene>
<keyword evidence="1 9" id="KW-0963">Cytoplasm</keyword>
<feature type="binding site" evidence="9 11">
    <location>
        <position position="57"/>
    </location>
    <ligand>
        <name>substrate</name>
    </ligand>
</feature>
<dbReference type="Gene3D" id="2.40.40.20">
    <property type="match status" value="1"/>
</dbReference>
<dbReference type="GO" id="GO:0015940">
    <property type="term" value="P:pantothenate biosynthetic process"/>
    <property type="evidence" value="ECO:0007669"/>
    <property type="project" value="UniProtKB-UniRule"/>
</dbReference>
<comment type="cofactor">
    <cofactor evidence="9 10">
        <name>pyruvate</name>
        <dbReference type="ChEBI" id="CHEBI:15361"/>
    </cofactor>
    <text evidence="9 10">Binds 1 pyruvoyl group covalently per subunit.</text>
</comment>
<dbReference type="SUPFAM" id="SSF50692">
    <property type="entry name" value="ADC-like"/>
    <property type="match status" value="1"/>
</dbReference>
<feature type="chain" id="PRO_5025722953" description="Aspartate 1-decarboxylase beta chain" evidence="9 13">
    <location>
        <begin position="1"/>
        <end position="24"/>
    </location>
</feature>
<dbReference type="HAMAP" id="MF_00446">
    <property type="entry name" value="PanD"/>
    <property type="match status" value="1"/>
</dbReference>
<dbReference type="GO" id="GO:0004068">
    <property type="term" value="F:aspartate 1-decarboxylase activity"/>
    <property type="evidence" value="ECO:0007669"/>
    <property type="project" value="UniProtKB-UniRule"/>
</dbReference>
<dbReference type="GO" id="GO:0006523">
    <property type="term" value="P:alanine biosynthetic process"/>
    <property type="evidence" value="ECO:0007669"/>
    <property type="project" value="InterPro"/>
</dbReference>
<evidence type="ECO:0000313" key="15">
    <source>
        <dbReference type="Proteomes" id="UP000271125"/>
    </source>
</evidence>
<evidence type="ECO:0000256" key="8">
    <source>
        <dbReference type="ARBA" id="ARBA00023317"/>
    </source>
</evidence>
<dbReference type="PANTHER" id="PTHR21012:SF0">
    <property type="entry name" value="ASPARTATE 1-DECARBOXYLASE"/>
    <property type="match status" value="1"/>
</dbReference>
<evidence type="ECO:0000256" key="10">
    <source>
        <dbReference type="PIRSR" id="PIRSR006246-1"/>
    </source>
</evidence>
<proteinExistence type="inferred from homology"/>
<dbReference type="Pfam" id="PF02261">
    <property type="entry name" value="Asp_decarbox"/>
    <property type="match status" value="1"/>
</dbReference>
<reference evidence="14 15" key="1">
    <citation type="submission" date="2018-06" db="EMBL/GenBank/DDBJ databases">
        <title>Extensive metabolic versatility and redundancy in microbially diverse, dynamic hydrothermal sediments.</title>
        <authorList>
            <person name="Dombrowski N."/>
            <person name="Teske A."/>
            <person name="Baker B.J."/>
        </authorList>
    </citation>
    <scope>NUCLEOTIDE SEQUENCE [LARGE SCALE GENOMIC DNA]</scope>
    <source>
        <strain evidence="14">B10_G13</strain>
    </source>
</reference>
<evidence type="ECO:0000256" key="6">
    <source>
        <dbReference type="ARBA" id="ARBA00023239"/>
    </source>
</evidence>
<evidence type="ECO:0000256" key="3">
    <source>
        <dbReference type="ARBA" id="ARBA00022793"/>
    </source>
</evidence>
<keyword evidence="7 9" id="KW-0704">Schiff base</keyword>
<dbReference type="UniPathway" id="UPA00028">
    <property type="reaction ID" value="UER00002"/>
</dbReference>
<dbReference type="NCBIfam" id="TIGR00223">
    <property type="entry name" value="panD"/>
    <property type="match status" value="1"/>
</dbReference>
<dbReference type="PANTHER" id="PTHR21012">
    <property type="entry name" value="ASPARTATE 1-DECARBOXYLASE"/>
    <property type="match status" value="1"/>
</dbReference>
<evidence type="ECO:0000256" key="4">
    <source>
        <dbReference type="ARBA" id="ARBA00022813"/>
    </source>
</evidence>
<comment type="subcellular location">
    <subcellularLocation>
        <location evidence="9">Cytoplasm</location>
    </subcellularLocation>
</comment>
<sequence length="117" mass="13022">MYREMAKSKIHRGTITGANLNYRGSITLSENLCKSADLLAGEKVSVIDLNNGERFDTYVIIDEGNNGVVCVNGGAARKVHIGDKCIIISYALYNEEELKSYRMKIIHLDENNNILEA</sequence>
<organism evidence="14 15">
    <name type="scientific">candidate division TA06 bacterium</name>
    <dbReference type="NCBI Taxonomy" id="2250710"/>
    <lineage>
        <taxon>Bacteria</taxon>
        <taxon>Bacteria division TA06</taxon>
    </lineage>
</organism>
<comment type="pathway">
    <text evidence="9">Cofactor biosynthesis; (R)-pantothenate biosynthesis; beta-alanine from L-aspartate: step 1/1.</text>
</comment>
<name>A0A660SL37_UNCT6</name>
<feature type="modified residue" description="Pyruvic acid (Ser)" evidence="9 12">
    <location>
        <position position="25"/>
    </location>
</feature>
<comment type="catalytic activity">
    <reaction evidence="9">
        <text>L-aspartate + H(+) = beta-alanine + CO2</text>
        <dbReference type="Rhea" id="RHEA:19497"/>
        <dbReference type="ChEBI" id="CHEBI:15378"/>
        <dbReference type="ChEBI" id="CHEBI:16526"/>
        <dbReference type="ChEBI" id="CHEBI:29991"/>
        <dbReference type="ChEBI" id="CHEBI:57966"/>
        <dbReference type="EC" id="4.1.1.11"/>
    </reaction>
</comment>
<keyword evidence="5 9" id="KW-0865">Zymogen</keyword>
<evidence type="ECO:0000256" key="13">
    <source>
        <dbReference type="PIRSR" id="PIRSR006246-5"/>
    </source>
</evidence>